<feature type="region of interest" description="Disordered" evidence="1">
    <location>
        <begin position="158"/>
        <end position="264"/>
    </location>
</feature>
<proteinExistence type="predicted"/>
<comment type="caution">
    <text evidence="2">The sequence shown here is derived from an EMBL/GenBank/DDBJ whole genome shotgun (WGS) entry which is preliminary data.</text>
</comment>
<organism evidence="2 3">
    <name type="scientific">Tothia fuscella</name>
    <dbReference type="NCBI Taxonomy" id="1048955"/>
    <lineage>
        <taxon>Eukaryota</taxon>
        <taxon>Fungi</taxon>
        <taxon>Dikarya</taxon>
        <taxon>Ascomycota</taxon>
        <taxon>Pezizomycotina</taxon>
        <taxon>Dothideomycetes</taxon>
        <taxon>Pleosporomycetidae</taxon>
        <taxon>Venturiales</taxon>
        <taxon>Cylindrosympodiaceae</taxon>
        <taxon>Tothia</taxon>
    </lineage>
</organism>
<evidence type="ECO:0000313" key="2">
    <source>
        <dbReference type="EMBL" id="KAF2423325.1"/>
    </source>
</evidence>
<feature type="compositionally biased region" description="Low complexity" evidence="1">
    <location>
        <begin position="219"/>
        <end position="234"/>
    </location>
</feature>
<accession>A0A9P4TTS5</accession>
<dbReference type="OrthoDB" id="3937614at2759"/>
<keyword evidence="3" id="KW-1185">Reference proteome</keyword>
<dbReference type="AlphaFoldDB" id="A0A9P4TTS5"/>
<protein>
    <submittedName>
        <fullName evidence="2">Uncharacterized protein</fullName>
    </submittedName>
</protein>
<feature type="compositionally biased region" description="Basic and acidic residues" evidence="1">
    <location>
        <begin position="158"/>
        <end position="176"/>
    </location>
</feature>
<feature type="region of interest" description="Disordered" evidence="1">
    <location>
        <begin position="1"/>
        <end position="56"/>
    </location>
</feature>
<dbReference type="EMBL" id="MU007083">
    <property type="protein sequence ID" value="KAF2423325.1"/>
    <property type="molecule type" value="Genomic_DNA"/>
</dbReference>
<reference evidence="2" key="1">
    <citation type="journal article" date="2020" name="Stud. Mycol.">
        <title>101 Dothideomycetes genomes: a test case for predicting lifestyles and emergence of pathogens.</title>
        <authorList>
            <person name="Haridas S."/>
            <person name="Albert R."/>
            <person name="Binder M."/>
            <person name="Bloem J."/>
            <person name="Labutti K."/>
            <person name="Salamov A."/>
            <person name="Andreopoulos B."/>
            <person name="Baker S."/>
            <person name="Barry K."/>
            <person name="Bills G."/>
            <person name="Bluhm B."/>
            <person name="Cannon C."/>
            <person name="Castanera R."/>
            <person name="Culley D."/>
            <person name="Daum C."/>
            <person name="Ezra D."/>
            <person name="Gonzalez J."/>
            <person name="Henrissat B."/>
            <person name="Kuo A."/>
            <person name="Liang C."/>
            <person name="Lipzen A."/>
            <person name="Lutzoni F."/>
            <person name="Magnuson J."/>
            <person name="Mondo S."/>
            <person name="Nolan M."/>
            <person name="Ohm R."/>
            <person name="Pangilinan J."/>
            <person name="Park H.-J."/>
            <person name="Ramirez L."/>
            <person name="Alfaro M."/>
            <person name="Sun H."/>
            <person name="Tritt A."/>
            <person name="Yoshinaga Y."/>
            <person name="Zwiers L.-H."/>
            <person name="Turgeon B."/>
            <person name="Goodwin S."/>
            <person name="Spatafora J."/>
            <person name="Crous P."/>
            <person name="Grigoriev I."/>
        </authorList>
    </citation>
    <scope>NUCLEOTIDE SEQUENCE</scope>
    <source>
        <strain evidence="2">CBS 130266</strain>
    </source>
</reference>
<sequence length="298" mass="33102">MEGSFTRAPTRTGLTQRLRRSDTASSSSTTYGVGKLGSWFTGSRNSTSSPVKPSAGIAPEDPLLNLNITNALFPHGPADPLDPTSFHDLLSSAESVIATYRLSYRLQYAEVRDLRAEAAVQKEEVEEMETRAEHLKMQLDGMAAQLDAQAQRADKLEKMLEEERSQRKKSDQFERRTSRKTSVRLVQDEQDESEAIWKRGNASDSGFESDGESVFSAGSSPSTRSDTTTSSQESVGKMRREMMQPPPMFARPNHDILNPSAFGNADLRDENQQLKARVAELEFAIDGCMEMVSAPWTR</sequence>
<gene>
    <name evidence="2" type="ORF">EJ08DRAFT_596236</name>
</gene>
<dbReference type="Proteomes" id="UP000800235">
    <property type="component" value="Unassembled WGS sequence"/>
</dbReference>
<evidence type="ECO:0000256" key="1">
    <source>
        <dbReference type="SAM" id="MobiDB-lite"/>
    </source>
</evidence>
<evidence type="ECO:0000313" key="3">
    <source>
        <dbReference type="Proteomes" id="UP000800235"/>
    </source>
</evidence>
<feature type="compositionally biased region" description="Polar residues" evidence="1">
    <location>
        <begin position="40"/>
        <end position="51"/>
    </location>
</feature>
<name>A0A9P4TTS5_9PEZI</name>